<organism evidence="2 3">
    <name type="scientific">Escherichia coli</name>
    <dbReference type="NCBI Taxonomy" id="562"/>
    <lineage>
        <taxon>Bacteria</taxon>
        <taxon>Pseudomonadati</taxon>
        <taxon>Pseudomonadota</taxon>
        <taxon>Gammaproteobacteria</taxon>
        <taxon>Enterobacterales</taxon>
        <taxon>Enterobacteriaceae</taxon>
        <taxon>Escherichia</taxon>
    </lineage>
</organism>
<proteinExistence type="predicted"/>
<feature type="region of interest" description="Disordered" evidence="1">
    <location>
        <begin position="44"/>
        <end position="67"/>
    </location>
</feature>
<feature type="compositionally biased region" description="Basic and acidic residues" evidence="1">
    <location>
        <begin position="156"/>
        <end position="166"/>
    </location>
</feature>
<reference evidence="2 3" key="1">
    <citation type="submission" date="2018-06" db="EMBL/GenBank/DDBJ databases">
        <authorList>
            <consortium name="Pathogen Informatics"/>
            <person name="Doyle S."/>
        </authorList>
    </citation>
    <scope>NUCLEOTIDE SEQUENCE [LARGE SCALE GENOMIC DNA]</scope>
    <source>
        <strain evidence="2 3">NCTC8009</strain>
    </source>
</reference>
<feature type="region of interest" description="Disordered" evidence="1">
    <location>
        <begin position="119"/>
        <end position="166"/>
    </location>
</feature>
<accession>A0A2X1LN68</accession>
<evidence type="ECO:0000313" key="3">
    <source>
        <dbReference type="Proteomes" id="UP000250991"/>
    </source>
</evidence>
<dbReference type="Proteomes" id="UP000250991">
    <property type="component" value="Unassembled WGS sequence"/>
</dbReference>
<name>A0A2X1LN68_ECOLX</name>
<feature type="compositionally biased region" description="Basic and acidic residues" evidence="1">
    <location>
        <begin position="133"/>
        <end position="145"/>
    </location>
</feature>
<evidence type="ECO:0000313" key="2">
    <source>
        <dbReference type="EMBL" id="SPW74070.1"/>
    </source>
</evidence>
<feature type="compositionally biased region" description="Basic residues" evidence="1">
    <location>
        <begin position="58"/>
        <end position="67"/>
    </location>
</feature>
<sequence>MGQRLPRHGAVVRGADAKVFDAAAKSFVAGTSLPWTAETCCGRFSPRKVPQRGNRPQGGRRKGRQLRHQAQFPLHTVRCAGSAGHGATEAARPERSLQAWFFRHRTVAAARNRASGFGGDWRVRQQLPVGVGPDDRMPPGSREPKGVPAPGSQNNRNDKTEKCLTL</sequence>
<gene>
    <name evidence="2" type="ORF">NCTC8009_00473</name>
</gene>
<protein>
    <submittedName>
        <fullName evidence="2">Uncharacterized protein</fullName>
    </submittedName>
</protein>
<dbReference type="EMBL" id="UARW01000006">
    <property type="protein sequence ID" value="SPW74070.1"/>
    <property type="molecule type" value="Genomic_DNA"/>
</dbReference>
<dbReference type="AlphaFoldDB" id="A0A2X1LN68"/>
<evidence type="ECO:0000256" key="1">
    <source>
        <dbReference type="SAM" id="MobiDB-lite"/>
    </source>
</evidence>